<evidence type="ECO:0000259" key="1">
    <source>
        <dbReference type="PROSITE" id="PS51725"/>
    </source>
</evidence>
<dbReference type="OrthoDB" id="543730at2759"/>
<dbReference type="PANTHER" id="PTHR40624">
    <property type="entry name" value="BIOSYNTHESIS MONOOXYGENASE, PUTATIVE (AFU_ORTHOLOGUE AFUA_1G12025)-RELATED"/>
    <property type="match status" value="1"/>
</dbReference>
<dbReference type="AlphaFoldDB" id="A0A0D2KTA2"/>
<evidence type="ECO:0000313" key="3">
    <source>
        <dbReference type="Proteomes" id="UP000054498"/>
    </source>
</evidence>
<dbReference type="RefSeq" id="XP_013897728.1">
    <property type="nucleotide sequence ID" value="XM_014042274.1"/>
</dbReference>
<organism evidence="2 3">
    <name type="scientific">Monoraphidium neglectum</name>
    <dbReference type="NCBI Taxonomy" id="145388"/>
    <lineage>
        <taxon>Eukaryota</taxon>
        <taxon>Viridiplantae</taxon>
        <taxon>Chlorophyta</taxon>
        <taxon>core chlorophytes</taxon>
        <taxon>Chlorophyceae</taxon>
        <taxon>CS clade</taxon>
        <taxon>Sphaeropleales</taxon>
        <taxon>Selenastraceae</taxon>
        <taxon>Monoraphidium</taxon>
    </lineage>
</organism>
<protein>
    <recommendedName>
        <fullName evidence="1">ABM domain-containing protein</fullName>
    </recommendedName>
</protein>
<dbReference type="SUPFAM" id="SSF54909">
    <property type="entry name" value="Dimeric alpha+beta barrel"/>
    <property type="match status" value="1"/>
</dbReference>
<dbReference type="Gene3D" id="3.30.70.100">
    <property type="match status" value="1"/>
</dbReference>
<name>A0A0D2KTA2_9CHLO</name>
<dbReference type="STRING" id="145388.A0A0D2KTA2"/>
<reference evidence="2 3" key="1">
    <citation type="journal article" date="2013" name="BMC Genomics">
        <title>Reconstruction of the lipid metabolism for the microalga Monoraphidium neglectum from its genome sequence reveals characteristics suitable for biofuel production.</title>
        <authorList>
            <person name="Bogen C."/>
            <person name="Al-Dilaimi A."/>
            <person name="Albersmeier A."/>
            <person name="Wichmann J."/>
            <person name="Grundmann M."/>
            <person name="Rupp O."/>
            <person name="Lauersen K.J."/>
            <person name="Blifernez-Klassen O."/>
            <person name="Kalinowski J."/>
            <person name="Goesmann A."/>
            <person name="Mussgnug J.H."/>
            <person name="Kruse O."/>
        </authorList>
    </citation>
    <scope>NUCLEOTIDE SEQUENCE [LARGE SCALE GENOMIC DNA]</scope>
    <source>
        <strain evidence="2 3">SAG 48.87</strain>
    </source>
</reference>
<dbReference type="InterPro" id="IPR011008">
    <property type="entry name" value="Dimeric_a/b-barrel"/>
</dbReference>
<dbReference type="Proteomes" id="UP000054498">
    <property type="component" value="Unassembled WGS sequence"/>
</dbReference>
<dbReference type="EMBL" id="KK102091">
    <property type="protein sequence ID" value="KIY98708.1"/>
    <property type="molecule type" value="Genomic_DNA"/>
</dbReference>
<sequence>MIQRTYVIQVFVLAVSLTFKDLEQRDKWVAAWLPMVDQVRANEPGTLSYELCIGDTEPLKALVYERYVDRAAYEDVHRTSEAMAAFKEVTSKIKMQVQGQSYVETNHGFM</sequence>
<dbReference type="GeneID" id="25742129"/>
<gene>
    <name evidence="2" type="ORF">MNEG_9254</name>
</gene>
<evidence type="ECO:0000313" key="2">
    <source>
        <dbReference type="EMBL" id="KIY98708.1"/>
    </source>
</evidence>
<dbReference type="PANTHER" id="PTHR40624:SF1">
    <property type="entry name" value="BIOSYNTHESIS MONOOXYGENASE, PUTATIVE (AFU_ORTHOLOGUE AFUA_1G12025)-RELATED"/>
    <property type="match status" value="1"/>
</dbReference>
<dbReference type="PROSITE" id="PS51725">
    <property type="entry name" value="ABM"/>
    <property type="match status" value="1"/>
</dbReference>
<keyword evidence="3" id="KW-1185">Reference proteome</keyword>
<accession>A0A0D2KTA2</accession>
<dbReference type="Pfam" id="PF03992">
    <property type="entry name" value="ABM"/>
    <property type="match status" value="1"/>
</dbReference>
<dbReference type="InterPro" id="IPR007138">
    <property type="entry name" value="ABM_dom"/>
</dbReference>
<feature type="domain" description="ABM" evidence="1">
    <location>
        <begin position="11"/>
        <end position="103"/>
    </location>
</feature>
<dbReference type="KEGG" id="mng:MNEG_9254"/>
<proteinExistence type="predicted"/>